<evidence type="ECO:0000313" key="2">
    <source>
        <dbReference type="EMBL" id="EGG08308.1"/>
    </source>
</evidence>
<organism evidence="3">
    <name type="scientific">Melampsora larici-populina (strain 98AG31 / pathotype 3-4-7)</name>
    <name type="common">Poplar leaf rust fungus</name>
    <dbReference type="NCBI Taxonomy" id="747676"/>
    <lineage>
        <taxon>Eukaryota</taxon>
        <taxon>Fungi</taxon>
        <taxon>Dikarya</taxon>
        <taxon>Basidiomycota</taxon>
        <taxon>Pucciniomycotina</taxon>
        <taxon>Pucciniomycetes</taxon>
        <taxon>Pucciniales</taxon>
        <taxon>Melampsoraceae</taxon>
        <taxon>Melampsora</taxon>
    </lineage>
</organism>
<accession>F4RH21</accession>
<dbReference type="EMBL" id="GL883101">
    <property type="protein sequence ID" value="EGG08308.1"/>
    <property type="molecule type" value="Genomic_DNA"/>
</dbReference>
<feature type="region of interest" description="Disordered" evidence="1">
    <location>
        <begin position="82"/>
        <end position="130"/>
    </location>
</feature>
<gene>
    <name evidence="2" type="ORF">MELLADRAFT_62052</name>
</gene>
<dbReference type="RefSeq" id="XP_007408506.1">
    <property type="nucleotide sequence ID" value="XM_007408444.1"/>
</dbReference>
<dbReference type="GeneID" id="18929831"/>
<dbReference type="VEuPathDB" id="FungiDB:MELLADRAFT_62052"/>
<feature type="compositionally biased region" description="Polar residues" evidence="1">
    <location>
        <begin position="99"/>
        <end position="130"/>
    </location>
</feature>
<reference evidence="3" key="1">
    <citation type="journal article" date="2011" name="Proc. Natl. Acad. Sci. U.S.A.">
        <title>Obligate biotrophy features unraveled by the genomic analysis of rust fungi.</title>
        <authorList>
            <person name="Duplessis S."/>
            <person name="Cuomo C.A."/>
            <person name="Lin Y.-C."/>
            <person name="Aerts A."/>
            <person name="Tisserant E."/>
            <person name="Veneault-Fourrey C."/>
            <person name="Joly D.L."/>
            <person name="Hacquard S."/>
            <person name="Amselem J."/>
            <person name="Cantarel B.L."/>
            <person name="Chiu R."/>
            <person name="Coutinho P.M."/>
            <person name="Feau N."/>
            <person name="Field M."/>
            <person name="Frey P."/>
            <person name="Gelhaye E."/>
            <person name="Goldberg J."/>
            <person name="Grabherr M.G."/>
            <person name="Kodira C.D."/>
            <person name="Kohler A."/>
            <person name="Kuees U."/>
            <person name="Lindquist E.A."/>
            <person name="Lucas S.M."/>
            <person name="Mago R."/>
            <person name="Mauceli E."/>
            <person name="Morin E."/>
            <person name="Murat C."/>
            <person name="Pangilinan J.L."/>
            <person name="Park R."/>
            <person name="Pearson M."/>
            <person name="Quesneville H."/>
            <person name="Rouhier N."/>
            <person name="Sakthikumar S."/>
            <person name="Salamov A.A."/>
            <person name="Schmutz J."/>
            <person name="Selles B."/>
            <person name="Shapiro H."/>
            <person name="Tanguay P."/>
            <person name="Tuskan G.A."/>
            <person name="Henrissat B."/>
            <person name="Van de Peer Y."/>
            <person name="Rouze P."/>
            <person name="Ellis J.G."/>
            <person name="Dodds P.N."/>
            <person name="Schein J.E."/>
            <person name="Zhong S."/>
            <person name="Hamelin R.C."/>
            <person name="Grigoriev I.V."/>
            <person name="Szabo L.J."/>
            <person name="Martin F."/>
        </authorList>
    </citation>
    <scope>NUCLEOTIDE SEQUENCE [LARGE SCALE GENOMIC DNA]</scope>
    <source>
        <strain evidence="3">98AG31 / pathotype 3-4-7</strain>
    </source>
</reference>
<keyword evidence="3" id="KW-1185">Reference proteome</keyword>
<dbReference type="HOGENOM" id="CLU_842190_0_0_1"/>
<evidence type="ECO:0000256" key="1">
    <source>
        <dbReference type="SAM" id="MobiDB-lite"/>
    </source>
</evidence>
<name>F4RH21_MELLP</name>
<proteinExistence type="predicted"/>
<evidence type="ECO:0000313" key="3">
    <source>
        <dbReference type="Proteomes" id="UP000001072"/>
    </source>
</evidence>
<sequence length="330" mass="37149">MQPIGENQGEYGYSPQKHIHMFQTPPSIPTRSNVDSHALVHFPPPNKIPMDQTHLRTNTYFHPTPVPFSGHSNVPNQTPFGFSSQSTKQHHREPIRMSPDTNLLNSNARHQAGQTNAKTTRSSVQSSPQPNFDDIISSYHHRSTPQAELITSQQPDRFNEPLVPYSSDFNSHTLKTPRTILLNMISGNVSGDPKWNSSPSAHVDQPTSPCNFQMNRQTSFTVSSHSKREQTVFFSSNQVTNSTNAQSTHKHINQPHVNQNIPLQIRSNFAPNVPNNQQFDETLSMNRRVRLPSVHSLVQTAPTSSGSENRFMVNIQSGRSTRNDYIVSWS</sequence>
<dbReference type="Proteomes" id="UP000001072">
    <property type="component" value="Unassembled WGS sequence"/>
</dbReference>
<dbReference type="KEGG" id="mlr:MELLADRAFT_62052"/>
<dbReference type="InParanoid" id="F4RH21"/>
<dbReference type="AlphaFoldDB" id="F4RH21"/>
<protein>
    <submittedName>
        <fullName evidence="2">Uncharacterized protein</fullName>
    </submittedName>
</protein>